<dbReference type="SMART" id="SM00740">
    <property type="entry name" value="PASTA"/>
    <property type="match status" value="1"/>
</dbReference>
<dbReference type="InterPro" id="IPR005543">
    <property type="entry name" value="PASTA_dom"/>
</dbReference>
<dbReference type="AlphaFoldDB" id="A0A9X3S5K4"/>
<keyword evidence="3" id="KW-1185">Reference proteome</keyword>
<gene>
    <name evidence="2" type="ORF">OM076_35975</name>
</gene>
<dbReference type="EMBL" id="JAPDOD010000051">
    <property type="protein sequence ID" value="MDA0165722.1"/>
    <property type="molecule type" value="Genomic_DNA"/>
</dbReference>
<evidence type="ECO:0000313" key="2">
    <source>
        <dbReference type="EMBL" id="MDA0165722.1"/>
    </source>
</evidence>
<dbReference type="Gene3D" id="3.30.10.20">
    <property type="match status" value="1"/>
</dbReference>
<feature type="domain" description="PASTA" evidence="1">
    <location>
        <begin position="79"/>
        <end position="140"/>
    </location>
</feature>
<evidence type="ECO:0000313" key="3">
    <source>
        <dbReference type="Proteomes" id="UP001149140"/>
    </source>
</evidence>
<dbReference type="RefSeq" id="WP_270044984.1">
    <property type="nucleotide sequence ID" value="NZ_JAPDOD010000051.1"/>
</dbReference>
<dbReference type="CDD" id="cd06577">
    <property type="entry name" value="PASTA_pknB"/>
    <property type="match status" value="1"/>
</dbReference>
<comment type="caution">
    <text evidence="2">The sequence shown here is derived from an EMBL/GenBank/DDBJ whole genome shotgun (WGS) entry which is preliminary data.</text>
</comment>
<organism evidence="2 3">
    <name type="scientific">Solirubrobacter ginsenosidimutans</name>
    <dbReference type="NCBI Taxonomy" id="490573"/>
    <lineage>
        <taxon>Bacteria</taxon>
        <taxon>Bacillati</taxon>
        <taxon>Actinomycetota</taxon>
        <taxon>Thermoleophilia</taxon>
        <taxon>Solirubrobacterales</taxon>
        <taxon>Solirubrobacteraceae</taxon>
        <taxon>Solirubrobacter</taxon>
    </lineage>
</organism>
<protein>
    <submittedName>
        <fullName evidence="2">PASTA domain-containing protein</fullName>
    </submittedName>
</protein>
<evidence type="ECO:0000259" key="1">
    <source>
        <dbReference type="PROSITE" id="PS51178"/>
    </source>
</evidence>
<dbReference type="PROSITE" id="PS51178">
    <property type="entry name" value="PASTA"/>
    <property type="match status" value="1"/>
</dbReference>
<dbReference type="SUPFAM" id="SSF54184">
    <property type="entry name" value="Penicillin-binding protein 2x (pbp-2x), c-terminal domain"/>
    <property type="match status" value="1"/>
</dbReference>
<proteinExistence type="predicted"/>
<name>A0A9X3S5K4_9ACTN</name>
<dbReference type="Pfam" id="PF03793">
    <property type="entry name" value="PASTA"/>
    <property type="match status" value="1"/>
</dbReference>
<reference evidence="2" key="1">
    <citation type="submission" date="2022-10" db="EMBL/GenBank/DDBJ databases">
        <title>The WGS of Solirubrobacter ginsenosidimutans DSM 21036.</title>
        <authorList>
            <person name="Jiang Z."/>
        </authorList>
    </citation>
    <scope>NUCLEOTIDE SEQUENCE</scope>
    <source>
        <strain evidence="2">DSM 21036</strain>
    </source>
</reference>
<dbReference type="Proteomes" id="UP001149140">
    <property type="component" value="Unassembled WGS sequence"/>
</dbReference>
<sequence>MSGQMQLGEIAASVGAQLASADAALQTRASRMRLAGLALRLQGAAVVLDGAVGLDFDTAAGGSAVDLHYDGSGGNVDAGAPVVVPDVRGYTHAFAKRKLQAVGLGVATIATGGRGGRVSEQRPPAGTQALSGTLVQLVLR</sequence>
<accession>A0A9X3S5K4</accession>